<dbReference type="EMBL" id="QUNO01000007">
    <property type="protein sequence ID" value="REH45898.1"/>
    <property type="molecule type" value="Genomic_DNA"/>
</dbReference>
<dbReference type="PROSITE" id="PS51819">
    <property type="entry name" value="VOC"/>
    <property type="match status" value="1"/>
</dbReference>
<proteinExistence type="predicted"/>
<dbReference type="InterPro" id="IPR037523">
    <property type="entry name" value="VOC_core"/>
</dbReference>
<dbReference type="InterPro" id="IPR004360">
    <property type="entry name" value="Glyas_Fos-R_dOase_dom"/>
</dbReference>
<dbReference type="Gene3D" id="3.10.180.10">
    <property type="entry name" value="2,3-Dihydroxybiphenyl 1,2-Dioxygenase, domain 1"/>
    <property type="match status" value="1"/>
</dbReference>
<protein>
    <submittedName>
        <fullName evidence="2">Glyoxalase/bleomycin resistance protein/dioxygenase superfamily protein</fullName>
    </submittedName>
</protein>
<dbReference type="RefSeq" id="WP_116176075.1">
    <property type="nucleotide sequence ID" value="NZ_CP144375.1"/>
</dbReference>
<reference evidence="2 3" key="1">
    <citation type="submission" date="2018-08" db="EMBL/GenBank/DDBJ databases">
        <title>Genomic Encyclopedia of Archaeal and Bacterial Type Strains, Phase II (KMG-II): from individual species to whole genera.</title>
        <authorList>
            <person name="Goeker M."/>
        </authorList>
    </citation>
    <scope>NUCLEOTIDE SEQUENCE [LARGE SCALE GENOMIC DNA]</scope>
    <source>
        <strain evidence="2 3">DSM 45791</strain>
    </source>
</reference>
<dbReference type="GO" id="GO:0051213">
    <property type="term" value="F:dioxygenase activity"/>
    <property type="evidence" value="ECO:0007669"/>
    <property type="project" value="UniProtKB-KW"/>
</dbReference>
<gene>
    <name evidence="2" type="ORF">BCF44_10730</name>
</gene>
<dbReference type="AlphaFoldDB" id="A0A3E0HHK4"/>
<keyword evidence="2" id="KW-0560">Oxidoreductase</keyword>
<keyword evidence="2" id="KW-0223">Dioxygenase</keyword>
<dbReference type="PANTHER" id="PTHR35006:SF2">
    <property type="entry name" value="GLYOXALASE FAMILY PROTEIN (AFU_ORTHOLOGUE AFUA_5G14830)"/>
    <property type="match status" value="1"/>
</dbReference>
<evidence type="ECO:0000259" key="1">
    <source>
        <dbReference type="PROSITE" id="PS51819"/>
    </source>
</evidence>
<evidence type="ECO:0000313" key="2">
    <source>
        <dbReference type="EMBL" id="REH45898.1"/>
    </source>
</evidence>
<feature type="domain" description="VOC" evidence="1">
    <location>
        <begin position="1"/>
        <end position="127"/>
    </location>
</feature>
<keyword evidence="3" id="KW-1185">Reference proteome</keyword>
<dbReference type="Proteomes" id="UP000256269">
    <property type="component" value="Unassembled WGS sequence"/>
</dbReference>
<name>A0A3E0HHK4_9PSEU</name>
<dbReference type="PANTHER" id="PTHR35006">
    <property type="entry name" value="GLYOXALASE FAMILY PROTEIN (AFU_ORTHOLOGUE AFUA_5G14830)"/>
    <property type="match status" value="1"/>
</dbReference>
<evidence type="ECO:0000313" key="3">
    <source>
        <dbReference type="Proteomes" id="UP000256269"/>
    </source>
</evidence>
<dbReference type="InterPro" id="IPR029068">
    <property type="entry name" value="Glyas_Bleomycin-R_OHBP_Dase"/>
</dbReference>
<comment type="caution">
    <text evidence="2">The sequence shown here is derived from an EMBL/GenBank/DDBJ whole genome shotgun (WGS) entry which is preliminary data.</text>
</comment>
<dbReference type="OrthoDB" id="5242506at2"/>
<dbReference type="Pfam" id="PF00903">
    <property type="entry name" value="Glyoxalase"/>
    <property type="match status" value="1"/>
</dbReference>
<dbReference type="SUPFAM" id="SSF54593">
    <property type="entry name" value="Glyoxalase/Bleomycin resistance protein/Dihydroxybiphenyl dioxygenase"/>
    <property type="match status" value="1"/>
</dbReference>
<accession>A0A3E0HHK4</accession>
<sequence length="128" mass="13365">MLDHVILAASDVDRSLAFYDKTLAPLGISHAVDFDGAAGPEGHPDLKGYSDGNRYLFWLREGAGVAGTVRIGFAAASRELVDAAYAAAIASGGTDDGAPGDRVYYGPGYYAANVLDPDGYSLEFVCRG</sequence>
<organism evidence="2 3">
    <name type="scientific">Kutzneria buriramensis</name>
    <dbReference type="NCBI Taxonomy" id="1045776"/>
    <lineage>
        <taxon>Bacteria</taxon>
        <taxon>Bacillati</taxon>
        <taxon>Actinomycetota</taxon>
        <taxon>Actinomycetes</taxon>
        <taxon>Pseudonocardiales</taxon>
        <taxon>Pseudonocardiaceae</taxon>
        <taxon>Kutzneria</taxon>
    </lineage>
</organism>